<evidence type="ECO:0000313" key="12">
    <source>
        <dbReference type="Proteomes" id="UP000541249"/>
    </source>
</evidence>
<dbReference type="InterPro" id="IPR036179">
    <property type="entry name" value="Ig-like_dom_sf"/>
</dbReference>
<dbReference type="PANTHER" id="PTHR13771:SF9">
    <property type="entry name" value="INTERCELLULAR ADHESION MOLECULE 5"/>
    <property type="match status" value="1"/>
</dbReference>
<organism evidence="11 12">
    <name type="scientific">Eurystomus gularis</name>
    <dbReference type="NCBI Taxonomy" id="325343"/>
    <lineage>
        <taxon>Eukaryota</taxon>
        <taxon>Metazoa</taxon>
        <taxon>Chordata</taxon>
        <taxon>Craniata</taxon>
        <taxon>Vertebrata</taxon>
        <taxon>Euteleostomi</taxon>
        <taxon>Archelosauria</taxon>
        <taxon>Archosauria</taxon>
        <taxon>Dinosauria</taxon>
        <taxon>Saurischia</taxon>
        <taxon>Theropoda</taxon>
        <taxon>Coelurosauria</taxon>
        <taxon>Aves</taxon>
        <taxon>Neognathae</taxon>
        <taxon>Neoaves</taxon>
        <taxon>Telluraves</taxon>
        <taxon>Coraciimorphae</taxon>
        <taxon>Coraciiformes</taxon>
        <taxon>Coraciidae</taxon>
        <taxon>Eurystomus</taxon>
    </lineage>
</organism>
<feature type="non-terminal residue" evidence="11">
    <location>
        <position position="1"/>
    </location>
</feature>
<feature type="non-terminal residue" evidence="11">
    <location>
        <position position="107"/>
    </location>
</feature>
<dbReference type="AlphaFoldDB" id="A0A7L4DNX7"/>
<evidence type="ECO:0000256" key="1">
    <source>
        <dbReference type="ARBA" id="ARBA00004479"/>
    </source>
</evidence>
<evidence type="ECO:0000256" key="10">
    <source>
        <dbReference type="ARBA" id="ARBA00023319"/>
    </source>
</evidence>
<evidence type="ECO:0000256" key="4">
    <source>
        <dbReference type="ARBA" id="ARBA00022737"/>
    </source>
</evidence>
<dbReference type="OrthoDB" id="5843397at2759"/>
<evidence type="ECO:0000256" key="5">
    <source>
        <dbReference type="ARBA" id="ARBA00022889"/>
    </source>
</evidence>
<sequence>LLNVTTWNTSVLCYYTCNQTRKTVFTKLMVYRAPEPPVLEPVPALEVGMSHELACSVASAAPLRNLTLGLWRGGEMLHTKDFNESSSDEPATVWVRLWLTAERRDDR</sequence>
<gene>
    <name evidence="11" type="primary">Icam2</name>
    <name evidence="11" type="ORF">EURGUL_R14839</name>
</gene>
<protein>
    <submittedName>
        <fullName evidence="11">ICAM2 protein</fullName>
    </submittedName>
</protein>
<evidence type="ECO:0000256" key="8">
    <source>
        <dbReference type="ARBA" id="ARBA00023157"/>
    </source>
</evidence>
<dbReference type="InterPro" id="IPR013783">
    <property type="entry name" value="Ig-like_fold"/>
</dbReference>
<evidence type="ECO:0000256" key="7">
    <source>
        <dbReference type="ARBA" id="ARBA00023136"/>
    </source>
</evidence>
<evidence type="ECO:0000256" key="9">
    <source>
        <dbReference type="ARBA" id="ARBA00023180"/>
    </source>
</evidence>
<dbReference type="GO" id="GO:0005886">
    <property type="term" value="C:plasma membrane"/>
    <property type="evidence" value="ECO:0007669"/>
    <property type="project" value="TreeGrafter"/>
</dbReference>
<evidence type="ECO:0000313" key="11">
    <source>
        <dbReference type="EMBL" id="NXW64240.1"/>
    </source>
</evidence>
<keyword evidence="5" id="KW-0130">Cell adhesion</keyword>
<dbReference type="GO" id="GO:0005178">
    <property type="term" value="F:integrin binding"/>
    <property type="evidence" value="ECO:0007669"/>
    <property type="project" value="InterPro"/>
</dbReference>
<dbReference type="PANTHER" id="PTHR13771">
    <property type="entry name" value="INTERCELLULAR ADHESION MOLECULE"/>
    <property type="match status" value="1"/>
</dbReference>
<dbReference type="SUPFAM" id="SSF48726">
    <property type="entry name" value="Immunoglobulin"/>
    <property type="match status" value="1"/>
</dbReference>
<dbReference type="EMBL" id="VZZY01021413">
    <property type="protein sequence ID" value="NXW64240.1"/>
    <property type="molecule type" value="Genomic_DNA"/>
</dbReference>
<keyword evidence="9" id="KW-0325">Glycoprotein</keyword>
<evidence type="ECO:0000256" key="6">
    <source>
        <dbReference type="ARBA" id="ARBA00022989"/>
    </source>
</evidence>
<keyword evidence="12" id="KW-1185">Reference proteome</keyword>
<keyword evidence="2" id="KW-0812">Transmembrane</keyword>
<proteinExistence type="predicted"/>
<dbReference type="Proteomes" id="UP000541249">
    <property type="component" value="Unassembled WGS sequence"/>
</dbReference>
<comment type="subcellular location">
    <subcellularLocation>
        <location evidence="1">Membrane</location>
        <topology evidence="1">Single-pass type I membrane protein</topology>
    </subcellularLocation>
</comment>
<keyword evidence="6" id="KW-1133">Transmembrane helix</keyword>
<name>A0A7L4DNX7_9AVES</name>
<comment type="caution">
    <text evidence="11">The sequence shown here is derived from an EMBL/GenBank/DDBJ whole genome shotgun (WGS) entry which is preliminary data.</text>
</comment>
<dbReference type="Gene3D" id="2.60.40.10">
    <property type="entry name" value="Immunoglobulins"/>
    <property type="match status" value="1"/>
</dbReference>
<keyword evidence="7" id="KW-0472">Membrane</keyword>
<keyword evidence="3" id="KW-0732">Signal</keyword>
<accession>A0A7L4DNX7</accession>
<dbReference type="PRINTS" id="PR01472">
    <property type="entry name" value="ICAMVCAM1"/>
</dbReference>
<evidence type="ECO:0000256" key="2">
    <source>
        <dbReference type="ARBA" id="ARBA00022692"/>
    </source>
</evidence>
<dbReference type="InterPro" id="IPR047012">
    <property type="entry name" value="ICAM_VCAM"/>
</dbReference>
<dbReference type="InterPro" id="IPR003987">
    <property type="entry name" value="ICAM_VCAM_N"/>
</dbReference>
<keyword evidence="4" id="KW-0677">Repeat</keyword>
<dbReference type="GO" id="GO:0098609">
    <property type="term" value="P:cell-cell adhesion"/>
    <property type="evidence" value="ECO:0007669"/>
    <property type="project" value="InterPro"/>
</dbReference>
<keyword evidence="8" id="KW-1015">Disulfide bond</keyword>
<evidence type="ECO:0000256" key="3">
    <source>
        <dbReference type="ARBA" id="ARBA00022729"/>
    </source>
</evidence>
<reference evidence="11 12" key="1">
    <citation type="submission" date="2019-09" db="EMBL/GenBank/DDBJ databases">
        <title>Bird 10,000 Genomes (B10K) Project - Family phase.</title>
        <authorList>
            <person name="Zhang G."/>
        </authorList>
    </citation>
    <scope>NUCLEOTIDE SEQUENCE [LARGE SCALE GENOMIC DNA]</scope>
    <source>
        <strain evidence="11">B10K-DU-002-51</strain>
        <tissue evidence="11">Muscle</tissue>
    </source>
</reference>
<keyword evidence="10" id="KW-0393">Immunoglobulin domain</keyword>